<comment type="subcellular location">
    <subcellularLocation>
        <location evidence="1">Cell membrane</location>
        <topology evidence="1">Multi-pass membrane protein</topology>
    </subcellularLocation>
</comment>
<organism evidence="7 8">
    <name type="scientific">Luteolibacter soli</name>
    <dbReference type="NCBI Taxonomy" id="3135280"/>
    <lineage>
        <taxon>Bacteria</taxon>
        <taxon>Pseudomonadati</taxon>
        <taxon>Verrucomicrobiota</taxon>
        <taxon>Verrucomicrobiia</taxon>
        <taxon>Verrucomicrobiales</taxon>
        <taxon>Verrucomicrobiaceae</taxon>
        <taxon>Luteolibacter</taxon>
    </lineage>
</organism>
<name>A0ABU9AWL6_9BACT</name>
<reference evidence="7 8" key="1">
    <citation type="submission" date="2024-04" db="EMBL/GenBank/DDBJ databases">
        <title>Luteolibacter sp. isolated from soil.</title>
        <authorList>
            <person name="An J."/>
        </authorList>
    </citation>
    <scope>NUCLEOTIDE SEQUENCE [LARGE SCALE GENOMIC DNA]</scope>
    <source>
        <strain evidence="7 8">Y139</strain>
    </source>
</reference>
<evidence type="ECO:0000313" key="7">
    <source>
        <dbReference type="EMBL" id="MEK7951045.1"/>
    </source>
</evidence>
<dbReference type="Pfam" id="PF02653">
    <property type="entry name" value="BPD_transp_2"/>
    <property type="match status" value="1"/>
</dbReference>
<evidence type="ECO:0000256" key="2">
    <source>
        <dbReference type="ARBA" id="ARBA00022475"/>
    </source>
</evidence>
<dbReference type="PANTHER" id="PTHR30482:SF4">
    <property type="entry name" value="SLR1201 PROTEIN"/>
    <property type="match status" value="1"/>
</dbReference>
<keyword evidence="8" id="KW-1185">Reference proteome</keyword>
<evidence type="ECO:0000313" key="8">
    <source>
        <dbReference type="Proteomes" id="UP001371305"/>
    </source>
</evidence>
<keyword evidence="5 6" id="KW-0472">Membrane</keyword>
<feature type="transmembrane region" description="Helical" evidence="6">
    <location>
        <begin position="120"/>
        <end position="143"/>
    </location>
</feature>
<evidence type="ECO:0000256" key="5">
    <source>
        <dbReference type="ARBA" id="ARBA00023136"/>
    </source>
</evidence>
<evidence type="ECO:0000256" key="1">
    <source>
        <dbReference type="ARBA" id="ARBA00004651"/>
    </source>
</evidence>
<comment type="caution">
    <text evidence="7">The sequence shown here is derived from an EMBL/GenBank/DDBJ whole genome shotgun (WGS) entry which is preliminary data.</text>
</comment>
<feature type="transmembrane region" description="Helical" evidence="6">
    <location>
        <begin position="71"/>
        <end position="89"/>
    </location>
</feature>
<dbReference type="NCBIfam" id="TIGR03408">
    <property type="entry name" value="urea_trans_UrtC"/>
    <property type="match status" value="1"/>
</dbReference>
<proteinExistence type="predicted"/>
<dbReference type="InterPro" id="IPR043428">
    <property type="entry name" value="LivM-like"/>
</dbReference>
<gene>
    <name evidence="7" type="primary">urtC</name>
    <name evidence="7" type="ORF">WKV53_11080</name>
</gene>
<dbReference type="InterPro" id="IPR001851">
    <property type="entry name" value="ABC_transp_permease"/>
</dbReference>
<feature type="transmembrane region" description="Helical" evidence="6">
    <location>
        <begin position="239"/>
        <end position="266"/>
    </location>
</feature>
<feature type="transmembrane region" description="Helical" evidence="6">
    <location>
        <begin position="42"/>
        <end position="59"/>
    </location>
</feature>
<accession>A0ABU9AWL6</accession>
<protein>
    <submittedName>
        <fullName evidence="7">Urea ABC transporter permease subunit UrtC</fullName>
    </submittedName>
</protein>
<dbReference type="RefSeq" id="WP_341404647.1">
    <property type="nucleotide sequence ID" value="NZ_JBBUKT010000003.1"/>
</dbReference>
<dbReference type="EMBL" id="JBBUKT010000003">
    <property type="protein sequence ID" value="MEK7951045.1"/>
    <property type="molecule type" value="Genomic_DNA"/>
</dbReference>
<evidence type="ECO:0000256" key="6">
    <source>
        <dbReference type="SAM" id="Phobius"/>
    </source>
</evidence>
<feature type="transmembrane region" description="Helical" evidence="6">
    <location>
        <begin position="199"/>
        <end position="218"/>
    </location>
</feature>
<feature type="transmembrane region" description="Helical" evidence="6">
    <location>
        <begin position="286"/>
        <end position="310"/>
    </location>
</feature>
<keyword evidence="4 6" id="KW-1133">Transmembrane helix</keyword>
<feature type="transmembrane region" description="Helical" evidence="6">
    <location>
        <begin position="322"/>
        <end position="343"/>
    </location>
</feature>
<feature type="transmembrane region" description="Helical" evidence="6">
    <location>
        <begin position="150"/>
        <end position="168"/>
    </location>
</feature>
<sequence length="376" mass="41035">MNTSLNGKVPTIALAAIALFLVVGMPVLNASGGVTDFTLNTWGKYLCYAILAISVDLLWGYTGLLCLGQSLFFALGGYMLGMHLMLMIGPDPVYKSALPDFMDFMGRKELPGFWEPFHSFPFAALMIFLMPGLLAGIFGYLAFRSRIKGVYFSILTQALTYGAALMFFRNELFMGGNNGFTDFRSILGADVRSPETKRMLYIASAITLTLVFVFCKWLTTSRYGLIQRAIRDSENRVLFSGYSAANFKLFVFVISAMIAAIGGALYVPQVGIINPSEMMTEKSLEAVVWVAVGGRGTLIGPIIGAILVNFLKSWATTKFPDFWLIIMGGSFVLVVLFLPKGIVGIPAQIREIMARRQGIKAAAAEEALLTSAAKTK</sequence>
<evidence type="ECO:0000256" key="3">
    <source>
        <dbReference type="ARBA" id="ARBA00022692"/>
    </source>
</evidence>
<keyword evidence="2" id="KW-1003">Cell membrane</keyword>
<dbReference type="Proteomes" id="UP001371305">
    <property type="component" value="Unassembled WGS sequence"/>
</dbReference>
<dbReference type="CDD" id="cd06581">
    <property type="entry name" value="TM_PBP1_LivM_like"/>
    <property type="match status" value="1"/>
</dbReference>
<dbReference type="PANTHER" id="PTHR30482">
    <property type="entry name" value="HIGH-AFFINITY BRANCHED-CHAIN AMINO ACID TRANSPORT SYSTEM PERMEASE"/>
    <property type="match status" value="1"/>
</dbReference>
<evidence type="ECO:0000256" key="4">
    <source>
        <dbReference type="ARBA" id="ARBA00022989"/>
    </source>
</evidence>
<keyword evidence="3 6" id="KW-0812">Transmembrane</keyword>
<dbReference type="InterPro" id="IPR017778">
    <property type="entry name" value="ABC_transptr_urea_perm_UrtC"/>
</dbReference>